<feature type="compositionally biased region" description="Basic and acidic residues" evidence="1">
    <location>
        <begin position="15"/>
        <end position="26"/>
    </location>
</feature>
<dbReference type="SUPFAM" id="SSF101898">
    <property type="entry name" value="NHL repeat"/>
    <property type="match status" value="1"/>
</dbReference>
<dbReference type="PANTHER" id="PTHR31672">
    <property type="entry name" value="BNACNNG10540D PROTEIN"/>
    <property type="match status" value="1"/>
</dbReference>
<dbReference type="InterPro" id="IPR017451">
    <property type="entry name" value="F-box-assoc_interact_dom"/>
</dbReference>
<protein>
    <recommendedName>
        <fullName evidence="2">F-box domain-containing protein</fullName>
    </recommendedName>
</protein>
<dbReference type="EMBL" id="CP039355">
    <property type="protein sequence ID" value="QCE16041.1"/>
    <property type="molecule type" value="Genomic_DNA"/>
</dbReference>
<dbReference type="InterPro" id="IPR006527">
    <property type="entry name" value="F-box-assoc_dom_typ1"/>
</dbReference>
<organism evidence="3 4">
    <name type="scientific">Vigna unguiculata</name>
    <name type="common">Cowpea</name>
    <dbReference type="NCBI Taxonomy" id="3917"/>
    <lineage>
        <taxon>Eukaryota</taxon>
        <taxon>Viridiplantae</taxon>
        <taxon>Streptophyta</taxon>
        <taxon>Embryophyta</taxon>
        <taxon>Tracheophyta</taxon>
        <taxon>Spermatophyta</taxon>
        <taxon>Magnoliopsida</taxon>
        <taxon>eudicotyledons</taxon>
        <taxon>Gunneridae</taxon>
        <taxon>Pentapetalae</taxon>
        <taxon>rosids</taxon>
        <taxon>fabids</taxon>
        <taxon>Fabales</taxon>
        <taxon>Fabaceae</taxon>
        <taxon>Papilionoideae</taxon>
        <taxon>50 kb inversion clade</taxon>
        <taxon>NPAAA clade</taxon>
        <taxon>indigoferoid/millettioid clade</taxon>
        <taxon>Phaseoleae</taxon>
        <taxon>Vigna</taxon>
    </lineage>
</organism>
<dbReference type="Pfam" id="PF07734">
    <property type="entry name" value="FBA_1"/>
    <property type="match status" value="1"/>
</dbReference>
<dbReference type="NCBIfam" id="TIGR01640">
    <property type="entry name" value="F_box_assoc_1"/>
    <property type="match status" value="1"/>
</dbReference>
<dbReference type="AlphaFoldDB" id="A0A4D6NSX7"/>
<accession>A0A4D6NSX7</accession>
<sequence length="397" mass="45559">MITKMNICGRKRKKTETGDGKREKMQTDFSPSPSVHVNEDLIKEILLNLPTKAVLRFKALSKSWFSLISDSEFARRHFDAAVSPTHKLLNFVNDSKAYCVDIKSALCNDSWHAVSNFIVPSSFDLWGSGLSVAGSCRGFLLLQYYFHDLVMWNPSTGRQKEIHCDSSWPHDLSGMGYDPVDDDIVVVTVTLRINDDNDSKVSYFSLRTNCWTSVEYVLPYAYSKFQLELRHGQFWNGALYWILKSSDKLRSVVIAFDVREKRLSEVPLPNHLAILPLQSDIYHLKVMGEHLFLCLVRNEVALIEMWSMKEQHKEVTFWIKTFVFSSYLVGFMSLIFPICFTENGEILAFNSHDTLLKINKKGNLVRYGKKHSLLDFLSCGMYRESFLSLPGESGEIK</sequence>
<evidence type="ECO:0000259" key="2">
    <source>
        <dbReference type="SMART" id="SM00256"/>
    </source>
</evidence>
<dbReference type="InterPro" id="IPR036047">
    <property type="entry name" value="F-box-like_dom_sf"/>
</dbReference>
<gene>
    <name evidence="3" type="ORF">DEO72_LG11g3054</name>
</gene>
<feature type="region of interest" description="Disordered" evidence="1">
    <location>
        <begin position="11"/>
        <end position="32"/>
    </location>
</feature>
<reference evidence="3 4" key="1">
    <citation type="submission" date="2019-04" db="EMBL/GenBank/DDBJ databases">
        <title>An improved genome assembly and genetic linkage map for asparagus bean, Vigna unguiculata ssp. sesquipedialis.</title>
        <authorList>
            <person name="Xia Q."/>
            <person name="Zhang R."/>
            <person name="Dong Y."/>
        </authorList>
    </citation>
    <scope>NUCLEOTIDE SEQUENCE [LARGE SCALE GENOMIC DNA]</scope>
    <source>
        <tissue evidence="3">Leaf</tissue>
    </source>
</reference>
<evidence type="ECO:0000313" key="3">
    <source>
        <dbReference type="EMBL" id="QCE16041.1"/>
    </source>
</evidence>
<dbReference type="Pfam" id="PF00646">
    <property type="entry name" value="F-box"/>
    <property type="match status" value="1"/>
</dbReference>
<evidence type="ECO:0000256" key="1">
    <source>
        <dbReference type="SAM" id="MobiDB-lite"/>
    </source>
</evidence>
<dbReference type="SUPFAM" id="SSF81383">
    <property type="entry name" value="F-box domain"/>
    <property type="match status" value="1"/>
</dbReference>
<dbReference type="Proteomes" id="UP000501690">
    <property type="component" value="Linkage Group LG11"/>
</dbReference>
<evidence type="ECO:0000313" key="4">
    <source>
        <dbReference type="Proteomes" id="UP000501690"/>
    </source>
</evidence>
<dbReference type="InterPro" id="IPR001810">
    <property type="entry name" value="F-box_dom"/>
</dbReference>
<dbReference type="InterPro" id="IPR050796">
    <property type="entry name" value="SCF_F-box_component"/>
</dbReference>
<keyword evidence="4" id="KW-1185">Reference proteome</keyword>
<feature type="domain" description="F-box" evidence="2">
    <location>
        <begin position="37"/>
        <end position="77"/>
    </location>
</feature>
<dbReference type="SMART" id="SM00256">
    <property type="entry name" value="FBOX"/>
    <property type="match status" value="1"/>
</dbReference>
<proteinExistence type="predicted"/>
<name>A0A4D6NSX7_VIGUN</name>
<dbReference type="PANTHER" id="PTHR31672:SF13">
    <property type="entry name" value="F-BOX PROTEIN CPR30-LIKE"/>
    <property type="match status" value="1"/>
</dbReference>